<reference evidence="1 2" key="1">
    <citation type="journal article" date="2023" name="Arcadia Sci">
        <title>De novo assembly of a long-read Amblyomma americanum tick genome.</title>
        <authorList>
            <person name="Chou S."/>
            <person name="Poskanzer K.E."/>
            <person name="Rollins M."/>
            <person name="Thuy-Boun P.S."/>
        </authorList>
    </citation>
    <scope>NUCLEOTIDE SEQUENCE [LARGE SCALE GENOMIC DNA]</scope>
    <source>
        <strain evidence="1">F_SG_1</strain>
        <tissue evidence="1">Salivary glands</tissue>
    </source>
</reference>
<dbReference type="AlphaFoldDB" id="A0AAQ4F8J0"/>
<keyword evidence="2" id="KW-1185">Reference proteome</keyword>
<organism evidence="1 2">
    <name type="scientific">Amblyomma americanum</name>
    <name type="common">Lone star tick</name>
    <dbReference type="NCBI Taxonomy" id="6943"/>
    <lineage>
        <taxon>Eukaryota</taxon>
        <taxon>Metazoa</taxon>
        <taxon>Ecdysozoa</taxon>
        <taxon>Arthropoda</taxon>
        <taxon>Chelicerata</taxon>
        <taxon>Arachnida</taxon>
        <taxon>Acari</taxon>
        <taxon>Parasitiformes</taxon>
        <taxon>Ixodida</taxon>
        <taxon>Ixodoidea</taxon>
        <taxon>Ixodidae</taxon>
        <taxon>Amblyomminae</taxon>
        <taxon>Amblyomma</taxon>
    </lineage>
</organism>
<accession>A0AAQ4F8J0</accession>
<proteinExistence type="predicted"/>
<comment type="caution">
    <text evidence="1">The sequence shown here is derived from an EMBL/GenBank/DDBJ whole genome shotgun (WGS) entry which is preliminary data.</text>
</comment>
<evidence type="ECO:0000313" key="2">
    <source>
        <dbReference type="Proteomes" id="UP001321473"/>
    </source>
</evidence>
<dbReference type="Proteomes" id="UP001321473">
    <property type="component" value="Unassembled WGS sequence"/>
</dbReference>
<evidence type="ECO:0000313" key="1">
    <source>
        <dbReference type="EMBL" id="KAK8783510.1"/>
    </source>
</evidence>
<sequence>MPVSTCRYNCHVTGPVYLHKKASLLHRSGVHLFTFRAEPAVISVTGKSISTVHKIKEVHFCISWRQDKTCCGRTLPT</sequence>
<name>A0AAQ4F8J0_AMBAM</name>
<dbReference type="EMBL" id="JARKHS020005478">
    <property type="protein sequence ID" value="KAK8783510.1"/>
    <property type="molecule type" value="Genomic_DNA"/>
</dbReference>
<gene>
    <name evidence="1" type="ORF">V5799_010125</name>
</gene>
<protein>
    <submittedName>
        <fullName evidence="1">Uncharacterized protein</fullName>
    </submittedName>
</protein>